<protein>
    <submittedName>
        <fullName evidence="3">Unannotated protein</fullName>
    </submittedName>
</protein>
<name>A0A6J6HNK9_9ZZZZ</name>
<dbReference type="PROSITE" id="PS51918">
    <property type="entry name" value="RADICAL_SAM"/>
    <property type="match status" value="1"/>
</dbReference>
<dbReference type="SFLD" id="SFLDF00562">
    <property type="entry name" value="HemN-like__clustered_with_heat"/>
    <property type="match status" value="1"/>
</dbReference>
<dbReference type="GO" id="GO:0051539">
    <property type="term" value="F:4 iron, 4 sulfur cluster binding"/>
    <property type="evidence" value="ECO:0007669"/>
    <property type="project" value="InterPro"/>
</dbReference>
<comment type="similarity">
    <text evidence="1">Belongs to the anaerobic coproporphyrinogen-III oxidase family. HemW subfamily.</text>
</comment>
<dbReference type="InterPro" id="IPR023404">
    <property type="entry name" value="rSAM_horseshoe"/>
</dbReference>
<dbReference type="CDD" id="cd01335">
    <property type="entry name" value="Radical_SAM"/>
    <property type="match status" value="1"/>
</dbReference>
<reference evidence="3" key="1">
    <citation type="submission" date="2020-05" db="EMBL/GenBank/DDBJ databases">
        <authorList>
            <person name="Chiriac C."/>
            <person name="Salcher M."/>
            <person name="Ghai R."/>
            <person name="Kavagutti S V."/>
        </authorList>
    </citation>
    <scope>NUCLEOTIDE SEQUENCE</scope>
</reference>
<accession>A0A6J6HNK9</accession>
<sequence>MHPGFGVYIHIPFCAKKCDYCAFATFTDRHQLTSDYLAAMRTHIQRSVAAEMPKATSVFIGGGTPTLVPADELMSVLAEIPLAPGAEVTVECNPDDITLAMMQIFRAGGVNRVSIGVQSTVDQVLKSLGRTHNPENVSRSVAYVREAGFKTFNLDIIYGAAGETVNDWSRTISDVVALNPPHVSAYGLTVEANTVLATQPDRHPDDDDQADKYLICDDALSANGLKNYEISNWAKPGHECEHNSLYWQQGNYEGFGSAAHAHLNGRRWWNVRTPERYIELVMAGESPESSSETLDAQTSKREALQLLVRTREGVPLGSFSEVDLEEMSELLEQHEDRIVLTRTGRLLANEVALRLIDLI</sequence>
<dbReference type="GO" id="GO:0004109">
    <property type="term" value="F:coproporphyrinogen oxidase activity"/>
    <property type="evidence" value="ECO:0007669"/>
    <property type="project" value="InterPro"/>
</dbReference>
<dbReference type="SUPFAM" id="SSF102114">
    <property type="entry name" value="Radical SAM enzymes"/>
    <property type="match status" value="1"/>
</dbReference>
<dbReference type="GO" id="GO:0005737">
    <property type="term" value="C:cytoplasm"/>
    <property type="evidence" value="ECO:0007669"/>
    <property type="project" value="InterPro"/>
</dbReference>
<dbReference type="InterPro" id="IPR007197">
    <property type="entry name" value="rSAM"/>
</dbReference>
<dbReference type="SFLD" id="SFLDG01082">
    <property type="entry name" value="B12-binding_domain_containing"/>
    <property type="match status" value="1"/>
</dbReference>
<dbReference type="InterPro" id="IPR034505">
    <property type="entry name" value="Coproporphyrinogen-III_oxidase"/>
</dbReference>
<proteinExistence type="inferred from homology"/>
<dbReference type="NCBIfam" id="TIGR00539">
    <property type="entry name" value="hemN_rel"/>
    <property type="match status" value="1"/>
</dbReference>
<dbReference type="EMBL" id="CAEZUN010000221">
    <property type="protein sequence ID" value="CAB4612955.1"/>
    <property type="molecule type" value="Genomic_DNA"/>
</dbReference>
<dbReference type="InterPro" id="IPR004559">
    <property type="entry name" value="HemW-like"/>
</dbReference>
<dbReference type="Pfam" id="PF04055">
    <property type="entry name" value="Radical_SAM"/>
    <property type="match status" value="1"/>
</dbReference>
<dbReference type="PANTHER" id="PTHR13932:SF5">
    <property type="entry name" value="RADICAL S-ADENOSYL METHIONINE DOMAIN-CONTAINING PROTEIN 1, MITOCHONDRIAL"/>
    <property type="match status" value="1"/>
</dbReference>
<dbReference type="SFLD" id="SFLDS00029">
    <property type="entry name" value="Radical_SAM"/>
    <property type="match status" value="2"/>
</dbReference>
<dbReference type="Gene3D" id="3.80.30.20">
    <property type="entry name" value="tm_1862 like domain"/>
    <property type="match status" value="1"/>
</dbReference>
<dbReference type="SFLD" id="SFLDF00288">
    <property type="entry name" value="HemN-like__clustered_with_nucl"/>
    <property type="match status" value="1"/>
</dbReference>
<evidence type="ECO:0000256" key="1">
    <source>
        <dbReference type="ARBA" id="ARBA00006100"/>
    </source>
</evidence>
<feature type="domain" description="Radical SAM core" evidence="2">
    <location>
        <begin position="1"/>
        <end position="226"/>
    </location>
</feature>
<dbReference type="InterPro" id="IPR006638">
    <property type="entry name" value="Elp3/MiaA/NifB-like_rSAM"/>
</dbReference>
<evidence type="ECO:0000313" key="3">
    <source>
        <dbReference type="EMBL" id="CAB4612955.1"/>
    </source>
</evidence>
<evidence type="ECO:0000259" key="2">
    <source>
        <dbReference type="PROSITE" id="PS51918"/>
    </source>
</evidence>
<dbReference type="InterPro" id="IPR058240">
    <property type="entry name" value="rSAM_sf"/>
</dbReference>
<dbReference type="AlphaFoldDB" id="A0A6J6HNK9"/>
<dbReference type="GO" id="GO:0006779">
    <property type="term" value="P:porphyrin-containing compound biosynthetic process"/>
    <property type="evidence" value="ECO:0007669"/>
    <property type="project" value="InterPro"/>
</dbReference>
<organism evidence="3">
    <name type="scientific">freshwater metagenome</name>
    <dbReference type="NCBI Taxonomy" id="449393"/>
    <lineage>
        <taxon>unclassified sequences</taxon>
        <taxon>metagenomes</taxon>
        <taxon>ecological metagenomes</taxon>
    </lineage>
</organism>
<dbReference type="PANTHER" id="PTHR13932">
    <property type="entry name" value="COPROPORPHYRINIGEN III OXIDASE"/>
    <property type="match status" value="1"/>
</dbReference>
<dbReference type="SMART" id="SM00729">
    <property type="entry name" value="Elp3"/>
    <property type="match status" value="1"/>
</dbReference>
<gene>
    <name evidence="3" type="ORF">UFOPK1826_01386</name>
</gene>
<dbReference type="SFLD" id="SFLDG01065">
    <property type="entry name" value="anaerobic_coproporphyrinogen-I"/>
    <property type="match status" value="2"/>
</dbReference>